<dbReference type="Proteomes" id="UP000663856">
    <property type="component" value="Unassembled WGS sequence"/>
</dbReference>
<dbReference type="Pfam" id="PF01839">
    <property type="entry name" value="FG-GAP"/>
    <property type="match status" value="1"/>
</dbReference>
<dbReference type="Pfam" id="PF13517">
    <property type="entry name" value="FG-GAP_3"/>
    <property type="match status" value="1"/>
</dbReference>
<dbReference type="Proteomes" id="UP000663855">
    <property type="component" value="Unassembled WGS sequence"/>
</dbReference>
<dbReference type="AlphaFoldDB" id="A0A814ESL8"/>
<dbReference type="Gene3D" id="2.130.10.130">
    <property type="entry name" value="Integrin alpha, N-terminal"/>
    <property type="match status" value="1"/>
</dbReference>
<reference evidence="2" key="1">
    <citation type="submission" date="2021-02" db="EMBL/GenBank/DDBJ databases">
        <authorList>
            <person name="Nowell W R."/>
        </authorList>
    </citation>
    <scope>NUCLEOTIDE SEQUENCE</scope>
</reference>
<accession>A0A814ESL8</accession>
<protein>
    <recommendedName>
        <fullName evidence="5">VCBS repeat-containing protein</fullName>
    </recommendedName>
</protein>
<comment type="caution">
    <text evidence="2">The sequence shown here is derived from an EMBL/GenBank/DDBJ whole genome shotgun (WGS) entry which is preliminary data.</text>
</comment>
<dbReference type="PANTHER" id="PTHR46580">
    <property type="entry name" value="SENSOR KINASE-RELATED"/>
    <property type="match status" value="1"/>
</dbReference>
<evidence type="ECO:0000313" key="3">
    <source>
        <dbReference type="EMBL" id="CAF2220859.1"/>
    </source>
</evidence>
<keyword evidence="1" id="KW-0732">Signal</keyword>
<proteinExistence type="predicted"/>
<dbReference type="EMBL" id="CAJNOV010000060">
    <property type="protein sequence ID" value="CAF0971450.1"/>
    <property type="molecule type" value="Genomic_DNA"/>
</dbReference>
<organism evidence="2 4">
    <name type="scientific">Rotaria magnacalcarata</name>
    <dbReference type="NCBI Taxonomy" id="392030"/>
    <lineage>
        <taxon>Eukaryota</taxon>
        <taxon>Metazoa</taxon>
        <taxon>Spiralia</taxon>
        <taxon>Gnathifera</taxon>
        <taxon>Rotifera</taxon>
        <taxon>Eurotatoria</taxon>
        <taxon>Bdelloidea</taxon>
        <taxon>Philodinida</taxon>
        <taxon>Philodinidae</taxon>
        <taxon>Rotaria</taxon>
    </lineage>
</organism>
<dbReference type="InterPro" id="IPR013517">
    <property type="entry name" value="FG-GAP"/>
</dbReference>
<name>A0A814ESL8_9BILA</name>
<sequence length="139" mass="15014">MDIIIANSGSDNIGYNNFSFANTTTYSASPKPVCIAADDFNNDNKLDIVVANYESESVDIFLGCNNDSFTNQMRYSTGTGSYSYSVVVSDFNNDAFSIMILFSMGYGSRPFSAVAGDFNADTKLDLVVANDGTGNVYVF</sequence>
<gene>
    <name evidence="2" type="ORF">CJN711_LOCUS894</name>
    <name evidence="3" type="ORF">WKI299_LOCUS35509</name>
</gene>
<evidence type="ECO:0000256" key="1">
    <source>
        <dbReference type="ARBA" id="ARBA00022729"/>
    </source>
</evidence>
<evidence type="ECO:0008006" key="5">
    <source>
        <dbReference type="Google" id="ProtNLM"/>
    </source>
</evidence>
<dbReference type="SUPFAM" id="SSF69318">
    <property type="entry name" value="Integrin alpha N-terminal domain"/>
    <property type="match status" value="1"/>
</dbReference>
<evidence type="ECO:0000313" key="2">
    <source>
        <dbReference type="EMBL" id="CAF0971450.1"/>
    </source>
</evidence>
<dbReference type="InterPro" id="IPR028994">
    <property type="entry name" value="Integrin_alpha_N"/>
</dbReference>
<dbReference type="EMBL" id="CAJNRF010017100">
    <property type="protein sequence ID" value="CAF2220859.1"/>
    <property type="molecule type" value="Genomic_DNA"/>
</dbReference>
<evidence type="ECO:0000313" key="4">
    <source>
        <dbReference type="Proteomes" id="UP000663855"/>
    </source>
</evidence>